<dbReference type="NCBIfam" id="TIGR01120">
    <property type="entry name" value="rpiB"/>
    <property type="match status" value="1"/>
</dbReference>
<dbReference type="Proteomes" id="UP000256514">
    <property type="component" value="Unassembled WGS sequence"/>
</dbReference>
<proteinExistence type="inferred from homology"/>
<dbReference type="PANTHER" id="PTHR30345">
    <property type="entry name" value="RIBOSE-5-PHOSPHATE ISOMERASE B"/>
    <property type="match status" value="1"/>
</dbReference>
<feature type="binding site" evidence="4">
    <location>
        <position position="132"/>
    </location>
    <ligand>
        <name>D-ribulose 5-phosphate</name>
        <dbReference type="ChEBI" id="CHEBI:58121"/>
    </ligand>
</feature>
<dbReference type="RefSeq" id="WP_115571355.1">
    <property type="nucleotide sequence ID" value="NZ_NXLT01000005.1"/>
</dbReference>
<dbReference type="GO" id="GO:0009052">
    <property type="term" value="P:pentose-phosphate shunt, non-oxidative branch"/>
    <property type="evidence" value="ECO:0007669"/>
    <property type="project" value="TreeGrafter"/>
</dbReference>
<dbReference type="NCBIfam" id="TIGR00689">
    <property type="entry name" value="rpiB_lacA_lacB"/>
    <property type="match status" value="1"/>
</dbReference>
<dbReference type="NCBIfam" id="NF004051">
    <property type="entry name" value="PRK05571.1"/>
    <property type="match status" value="1"/>
</dbReference>
<dbReference type="SUPFAM" id="SSF89623">
    <property type="entry name" value="Ribose/Galactose isomerase RpiB/AlsB"/>
    <property type="match status" value="1"/>
</dbReference>
<name>A0A3D8IN68_9HELI</name>
<sequence>MQVFIASDHAGFRLKEFVKEVLCAKGLEVCDLGPDSDLRVDYPDFAKKLCESVSANTESKGVLICGSGIGMSIAANRFSGIRAALCTDPYLAKMARAHNDANVLCMGERVIGQGEAEEIVLQFFSTEFEGGRHLERVRKLG</sequence>
<evidence type="ECO:0000256" key="2">
    <source>
        <dbReference type="ARBA" id="ARBA00023235"/>
    </source>
</evidence>
<feature type="active site" description="Proton acceptor" evidence="3">
    <location>
        <position position="65"/>
    </location>
</feature>
<keyword evidence="2 5" id="KW-0413">Isomerase</keyword>
<gene>
    <name evidence="5" type="primary">rpiB</name>
    <name evidence="5" type="ORF">CQA54_06805</name>
</gene>
<evidence type="ECO:0000313" key="6">
    <source>
        <dbReference type="Proteomes" id="UP000256514"/>
    </source>
</evidence>
<evidence type="ECO:0000256" key="3">
    <source>
        <dbReference type="PIRSR" id="PIRSR005384-1"/>
    </source>
</evidence>
<dbReference type="EMBL" id="NXLT01000005">
    <property type="protein sequence ID" value="RDU66662.1"/>
    <property type="molecule type" value="Genomic_DNA"/>
</dbReference>
<dbReference type="PIRSF" id="PIRSF005384">
    <property type="entry name" value="RpiB_LacA_B"/>
    <property type="match status" value="1"/>
</dbReference>
<dbReference type="Gene3D" id="3.40.1400.10">
    <property type="entry name" value="Sugar-phosphate isomerase, RpiB/LacA/LacB"/>
    <property type="match status" value="1"/>
</dbReference>
<feature type="binding site" evidence="4">
    <location>
        <position position="136"/>
    </location>
    <ligand>
        <name>D-ribulose 5-phosphate</name>
        <dbReference type="ChEBI" id="CHEBI:58121"/>
    </ligand>
</feature>
<feature type="binding site" evidence="4">
    <location>
        <begin position="66"/>
        <end position="70"/>
    </location>
    <ligand>
        <name>D-ribulose 5-phosphate</name>
        <dbReference type="ChEBI" id="CHEBI:58121"/>
    </ligand>
</feature>
<evidence type="ECO:0000256" key="1">
    <source>
        <dbReference type="ARBA" id="ARBA00008754"/>
    </source>
</evidence>
<dbReference type="OrthoDB" id="1778624at2"/>
<dbReference type="InterPro" id="IPR036569">
    <property type="entry name" value="RpiB_LacA_LacB_sf"/>
</dbReference>
<dbReference type="PANTHER" id="PTHR30345:SF0">
    <property type="entry name" value="DNA DAMAGE-REPAIR_TOLERATION PROTEIN DRT102"/>
    <property type="match status" value="1"/>
</dbReference>
<dbReference type="AlphaFoldDB" id="A0A3D8IN68"/>
<protein>
    <submittedName>
        <fullName evidence="5">Ribose 5-phosphate isomerase B</fullName>
    </submittedName>
</protein>
<dbReference type="Pfam" id="PF02502">
    <property type="entry name" value="LacAB_rpiB"/>
    <property type="match status" value="1"/>
</dbReference>
<comment type="caution">
    <text evidence="5">The sequence shown here is derived from an EMBL/GenBank/DDBJ whole genome shotgun (WGS) entry which is preliminary data.</text>
</comment>
<feature type="binding site" evidence="4">
    <location>
        <position position="109"/>
    </location>
    <ligand>
        <name>D-ribulose 5-phosphate</name>
        <dbReference type="ChEBI" id="CHEBI:58121"/>
    </ligand>
</feature>
<dbReference type="GO" id="GO:0004751">
    <property type="term" value="F:ribose-5-phosphate isomerase activity"/>
    <property type="evidence" value="ECO:0007669"/>
    <property type="project" value="TreeGrafter"/>
</dbReference>
<comment type="similarity">
    <text evidence="1">Belongs to the LacAB/RpiB family.</text>
</comment>
<feature type="binding site" evidence="4">
    <location>
        <position position="99"/>
    </location>
    <ligand>
        <name>D-ribulose 5-phosphate</name>
        <dbReference type="ChEBI" id="CHEBI:58121"/>
    </ligand>
</feature>
<evidence type="ECO:0000256" key="4">
    <source>
        <dbReference type="PIRSR" id="PIRSR005384-2"/>
    </source>
</evidence>
<dbReference type="GO" id="GO:0019316">
    <property type="term" value="P:D-allose catabolic process"/>
    <property type="evidence" value="ECO:0007669"/>
    <property type="project" value="TreeGrafter"/>
</dbReference>
<accession>A0A3D8IN68</accession>
<keyword evidence="6" id="KW-1185">Reference proteome</keyword>
<feature type="active site" description="Proton donor" evidence="3">
    <location>
        <position position="98"/>
    </location>
</feature>
<reference evidence="5 6" key="1">
    <citation type="submission" date="2018-04" db="EMBL/GenBank/DDBJ databases">
        <title>Novel Campyloabacter and Helicobacter Species and Strains.</title>
        <authorList>
            <person name="Mannion A.J."/>
            <person name="Shen Z."/>
            <person name="Fox J.G."/>
        </authorList>
    </citation>
    <scope>NUCLEOTIDE SEQUENCE [LARGE SCALE GENOMIC DNA]</scope>
    <source>
        <strain evidence="5 6">MIT 12-6600</strain>
    </source>
</reference>
<feature type="binding site" evidence="4">
    <location>
        <begin position="8"/>
        <end position="9"/>
    </location>
    <ligand>
        <name>D-ribulose 5-phosphate</name>
        <dbReference type="ChEBI" id="CHEBI:58121"/>
    </ligand>
</feature>
<dbReference type="InterPro" id="IPR004785">
    <property type="entry name" value="RpiB"/>
</dbReference>
<organism evidence="5 6">
    <name type="scientific">Helicobacter equorum</name>
    <dbReference type="NCBI Taxonomy" id="361872"/>
    <lineage>
        <taxon>Bacteria</taxon>
        <taxon>Pseudomonadati</taxon>
        <taxon>Campylobacterota</taxon>
        <taxon>Epsilonproteobacteria</taxon>
        <taxon>Campylobacterales</taxon>
        <taxon>Helicobacteraceae</taxon>
        <taxon>Helicobacter</taxon>
    </lineage>
</organism>
<evidence type="ECO:0000313" key="5">
    <source>
        <dbReference type="EMBL" id="RDU66662.1"/>
    </source>
</evidence>
<dbReference type="InterPro" id="IPR003500">
    <property type="entry name" value="RpiB_LacA_LacB"/>
</dbReference>